<organism evidence="15 16">
    <name type="scientific">Dethiobacter alkaliphilus AHT 1</name>
    <dbReference type="NCBI Taxonomy" id="555088"/>
    <lineage>
        <taxon>Bacteria</taxon>
        <taxon>Bacillati</taxon>
        <taxon>Bacillota</taxon>
        <taxon>Dethiobacteria</taxon>
        <taxon>Dethiobacterales</taxon>
        <taxon>Dethiobacteraceae</taxon>
        <taxon>Dethiobacter</taxon>
    </lineage>
</organism>
<dbReference type="PROSITE" id="PS00792">
    <property type="entry name" value="DHPS_1"/>
    <property type="match status" value="1"/>
</dbReference>
<comment type="function">
    <text evidence="12 13">Catalyzes the condensation of para-aminobenzoate (pABA) with 6-hydroxymethyl-7,8-dihydropterin diphosphate (DHPt-PP) to form 7,8-dihydropteroate (H2Pte), the immediate precursor of folate derivatives.</text>
</comment>
<dbReference type="InterPro" id="IPR000489">
    <property type="entry name" value="Pterin-binding_dom"/>
</dbReference>
<evidence type="ECO:0000313" key="15">
    <source>
        <dbReference type="EMBL" id="EEG79062.1"/>
    </source>
</evidence>
<dbReference type="RefSeq" id="WP_008514242.1">
    <property type="nucleotide sequence ID" value="NZ_ACJM01000001.1"/>
</dbReference>
<dbReference type="PROSITE" id="PS50972">
    <property type="entry name" value="PTERIN_BINDING"/>
    <property type="match status" value="1"/>
</dbReference>
<dbReference type="InterPro" id="IPR006390">
    <property type="entry name" value="DHP_synth_dom"/>
</dbReference>
<evidence type="ECO:0000256" key="6">
    <source>
        <dbReference type="ARBA" id="ARBA00016919"/>
    </source>
</evidence>
<dbReference type="InterPro" id="IPR045031">
    <property type="entry name" value="DHP_synth-like"/>
</dbReference>
<dbReference type="GO" id="GO:0005829">
    <property type="term" value="C:cytosol"/>
    <property type="evidence" value="ECO:0007669"/>
    <property type="project" value="TreeGrafter"/>
</dbReference>
<proteinExistence type="inferred from homology"/>
<dbReference type="CDD" id="cd00739">
    <property type="entry name" value="DHPS"/>
    <property type="match status" value="1"/>
</dbReference>
<dbReference type="AlphaFoldDB" id="C0GCX7"/>
<evidence type="ECO:0000256" key="4">
    <source>
        <dbReference type="ARBA" id="ARBA00009503"/>
    </source>
</evidence>
<evidence type="ECO:0000256" key="5">
    <source>
        <dbReference type="ARBA" id="ARBA00012458"/>
    </source>
</evidence>
<evidence type="ECO:0000256" key="13">
    <source>
        <dbReference type="RuleBase" id="RU361205"/>
    </source>
</evidence>
<evidence type="ECO:0000256" key="1">
    <source>
        <dbReference type="ARBA" id="ARBA00000012"/>
    </source>
</evidence>
<dbReference type="PANTHER" id="PTHR20941:SF1">
    <property type="entry name" value="FOLIC ACID SYNTHESIS PROTEIN FOL1"/>
    <property type="match status" value="1"/>
</dbReference>
<evidence type="ECO:0000256" key="12">
    <source>
        <dbReference type="ARBA" id="ARBA00053449"/>
    </source>
</evidence>
<keyword evidence="16" id="KW-1185">Reference proteome</keyword>
<dbReference type="PANTHER" id="PTHR20941">
    <property type="entry name" value="FOLATE SYNTHESIS PROTEINS"/>
    <property type="match status" value="1"/>
</dbReference>
<evidence type="ECO:0000256" key="7">
    <source>
        <dbReference type="ARBA" id="ARBA00022679"/>
    </source>
</evidence>
<evidence type="ECO:0000256" key="11">
    <source>
        <dbReference type="ARBA" id="ARBA00030193"/>
    </source>
</evidence>
<dbReference type="InterPro" id="IPR011005">
    <property type="entry name" value="Dihydropteroate_synth-like_sf"/>
</dbReference>
<dbReference type="OrthoDB" id="9811744at2"/>
<keyword evidence="10 13" id="KW-0289">Folate biosynthesis</keyword>
<dbReference type="GO" id="GO:0046656">
    <property type="term" value="P:folic acid biosynthetic process"/>
    <property type="evidence" value="ECO:0007669"/>
    <property type="project" value="UniProtKB-KW"/>
</dbReference>
<gene>
    <name evidence="15" type="ORF">DealDRAFT_0336</name>
</gene>
<protein>
    <recommendedName>
        <fullName evidence="6 13">Dihydropteroate synthase</fullName>
        <shortName evidence="13">DHPS</shortName>
        <ecNumber evidence="5 13">2.5.1.15</ecNumber>
    </recommendedName>
    <alternativeName>
        <fullName evidence="11 13">Dihydropteroate pyrophosphorylase</fullName>
    </alternativeName>
</protein>
<comment type="pathway">
    <text evidence="3 13">Cofactor biosynthesis; tetrahydrofolate biosynthesis; 7,8-dihydrofolate from 2-amino-4-hydroxy-6-hydroxymethyl-7,8-dihydropteridine diphosphate and 4-aminobenzoate: step 1/2.</text>
</comment>
<reference evidence="15 16" key="1">
    <citation type="submission" date="2009-02" db="EMBL/GenBank/DDBJ databases">
        <title>Sequencing of the draft genome and assembly of Dethiobacter alkaliphilus AHT 1.</title>
        <authorList>
            <consortium name="US DOE Joint Genome Institute (JGI-PGF)"/>
            <person name="Lucas S."/>
            <person name="Copeland A."/>
            <person name="Lapidus A."/>
            <person name="Glavina del Rio T."/>
            <person name="Dalin E."/>
            <person name="Tice H."/>
            <person name="Bruce D."/>
            <person name="Goodwin L."/>
            <person name="Pitluck S."/>
            <person name="Larimer F."/>
            <person name="Land M.L."/>
            <person name="Hauser L."/>
            <person name="Muyzer G."/>
        </authorList>
    </citation>
    <scope>NUCLEOTIDE SEQUENCE [LARGE SCALE GENOMIC DNA]</scope>
    <source>
        <strain evidence="15 16">AHT 1</strain>
    </source>
</reference>
<evidence type="ECO:0000256" key="10">
    <source>
        <dbReference type="ARBA" id="ARBA00022909"/>
    </source>
</evidence>
<dbReference type="UniPathway" id="UPA00077">
    <property type="reaction ID" value="UER00156"/>
</dbReference>
<dbReference type="GO" id="GO:0046872">
    <property type="term" value="F:metal ion binding"/>
    <property type="evidence" value="ECO:0007669"/>
    <property type="project" value="UniProtKB-KW"/>
</dbReference>
<evidence type="ECO:0000313" key="16">
    <source>
        <dbReference type="Proteomes" id="UP000006443"/>
    </source>
</evidence>
<accession>C0GCX7</accession>
<evidence type="ECO:0000256" key="3">
    <source>
        <dbReference type="ARBA" id="ARBA00004763"/>
    </source>
</evidence>
<dbReference type="Pfam" id="PF00809">
    <property type="entry name" value="Pterin_bind"/>
    <property type="match status" value="1"/>
</dbReference>
<comment type="similarity">
    <text evidence="4 13">Belongs to the DHPS family.</text>
</comment>
<dbReference type="GO" id="GO:0046654">
    <property type="term" value="P:tetrahydrofolate biosynthetic process"/>
    <property type="evidence" value="ECO:0007669"/>
    <property type="project" value="UniProtKB-UniPathway"/>
</dbReference>
<name>C0GCX7_DETAL</name>
<sequence>MTDKLTIKEKEYNLKDHTLIMGILNVTPDSFSDGGNYIDPQKAVQHALQMIEEGAHIIDVGGESTRPGFAAVSAEEEKARVIPVIRAIAAATDVPISIDSYKADVAEAALEAGAAMLNDVYGGKRDPDMLKLAAKADVPICLMHNRNEALYQDLLAEIKADLLESVALAQEAGVRKENIILDPGIGFGKTPAHNLAVMQRLDELTALGYPMLLGTSRKSMIGKVLDLPVEERVEGTAATVAYGITRGCRIVRVHDILAMSRVARMTDAMLAGRFLDG</sequence>
<comment type="catalytic activity">
    <reaction evidence="1">
        <text>(7,8-dihydropterin-6-yl)methyl diphosphate + 4-aminobenzoate = 7,8-dihydropteroate + diphosphate</text>
        <dbReference type="Rhea" id="RHEA:19949"/>
        <dbReference type="ChEBI" id="CHEBI:17836"/>
        <dbReference type="ChEBI" id="CHEBI:17839"/>
        <dbReference type="ChEBI" id="CHEBI:33019"/>
        <dbReference type="ChEBI" id="CHEBI:72950"/>
        <dbReference type="EC" id="2.5.1.15"/>
    </reaction>
</comment>
<evidence type="ECO:0000259" key="14">
    <source>
        <dbReference type="PROSITE" id="PS50972"/>
    </source>
</evidence>
<evidence type="ECO:0000256" key="2">
    <source>
        <dbReference type="ARBA" id="ARBA00001946"/>
    </source>
</evidence>
<keyword evidence="9 13" id="KW-0460">Magnesium</keyword>
<dbReference type="FunFam" id="3.20.20.20:FF:000006">
    <property type="entry name" value="Dihydropteroate synthase"/>
    <property type="match status" value="1"/>
</dbReference>
<dbReference type="eggNOG" id="COG0294">
    <property type="taxonomic scope" value="Bacteria"/>
</dbReference>
<evidence type="ECO:0000256" key="9">
    <source>
        <dbReference type="ARBA" id="ARBA00022842"/>
    </source>
</evidence>
<comment type="cofactor">
    <cofactor evidence="2 13">
        <name>Mg(2+)</name>
        <dbReference type="ChEBI" id="CHEBI:18420"/>
    </cofactor>
</comment>
<keyword evidence="7 13" id="KW-0808">Transferase</keyword>
<dbReference type="EC" id="2.5.1.15" evidence="5 13"/>
<comment type="caution">
    <text evidence="15">The sequence shown here is derived from an EMBL/GenBank/DDBJ whole genome shotgun (WGS) entry which is preliminary data.</text>
</comment>
<feature type="domain" description="Pterin-binding" evidence="14">
    <location>
        <begin position="18"/>
        <end position="264"/>
    </location>
</feature>
<dbReference type="STRING" id="555088.DealDRAFT_0336"/>
<dbReference type="SUPFAM" id="SSF51717">
    <property type="entry name" value="Dihydropteroate synthetase-like"/>
    <property type="match status" value="1"/>
</dbReference>
<dbReference type="GO" id="GO:0004156">
    <property type="term" value="F:dihydropteroate synthase activity"/>
    <property type="evidence" value="ECO:0007669"/>
    <property type="project" value="UniProtKB-EC"/>
</dbReference>
<dbReference type="EMBL" id="ACJM01000001">
    <property type="protein sequence ID" value="EEG79062.1"/>
    <property type="molecule type" value="Genomic_DNA"/>
</dbReference>
<dbReference type="NCBIfam" id="TIGR01496">
    <property type="entry name" value="DHPS"/>
    <property type="match status" value="1"/>
</dbReference>
<dbReference type="Proteomes" id="UP000006443">
    <property type="component" value="Unassembled WGS sequence"/>
</dbReference>
<keyword evidence="8 13" id="KW-0479">Metal-binding</keyword>
<dbReference type="Gene3D" id="3.20.20.20">
    <property type="entry name" value="Dihydropteroate synthase-like"/>
    <property type="match status" value="1"/>
</dbReference>
<evidence type="ECO:0000256" key="8">
    <source>
        <dbReference type="ARBA" id="ARBA00022723"/>
    </source>
</evidence>
<dbReference type="PROSITE" id="PS00793">
    <property type="entry name" value="DHPS_2"/>
    <property type="match status" value="1"/>
</dbReference>